<dbReference type="Proteomes" id="UP000050640">
    <property type="component" value="Unplaced"/>
</dbReference>
<comment type="similarity">
    <text evidence="1 2">Belongs to the serpin family.</text>
</comment>
<dbReference type="PROSITE" id="PS00284">
    <property type="entry name" value="SERPIN"/>
    <property type="match status" value="1"/>
</dbReference>
<dbReference type="WBParaSite" id="EEL_0000181901-mRNA-1">
    <property type="protein sequence ID" value="EEL_0000181901-mRNA-1"/>
    <property type="gene ID" value="EEL_0000181901"/>
</dbReference>
<dbReference type="STRING" id="1147741.A0A0R3RK10"/>
<evidence type="ECO:0000313" key="4">
    <source>
        <dbReference type="Proteomes" id="UP000050640"/>
    </source>
</evidence>
<dbReference type="SUPFAM" id="SSF56574">
    <property type="entry name" value="Serpins"/>
    <property type="match status" value="1"/>
</dbReference>
<accession>A0A0R3RK10</accession>
<dbReference type="InterPro" id="IPR000215">
    <property type="entry name" value="Serpin_fam"/>
</dbReference>
<evidence type="ECO:0000259" key="3">
    <source>
        <dbReference type="SMART" id="SM00093"/>
    </source>
</evidence>
<dbReference type="InterPro" id="IPR042185">
    <property type="entry name" value="Serpin_sf_2"/>
</dbReference>
<feature type="domain" description="Serpin" evidence="3">
    <location>
        <begin position="24"/>
        <end position="389"/>
    </location>
</feature>
<keyword evidence="4" id="KW-1185">Reference proteome</keyword>
<dbReference type="Gene3D" id="3.30.497.10">
    <property type="entry name" value="Antithrombin, subunit I, domain 2"/>
    <property type="match status" value="1"/>
</dbReference>
<protein>
    <submittedName>
        <fullName evidence="5">SERPIN domain-containing protein</fullName>
    </submittedName>
</protein>
<dbReference type="Gene3D" id="2.30.39.10">
    <property type="entry name" value="Alpha-1-antitrypsin, domain 1"/>
    <property type="match status" value="1"/>
</dbReference>
<dbReference type="SMART" id="SM00093">
    <property type="entry name" value="SERPIN"/>
    <property type="match status" value="1"/>
</dbReference>
<dbReference type="InterPro" id="IPR036186">
    <property type="entry name" value="Serpin_sf"/>
</dbReference>
<dbReference type="PANTHER" id="PTHR11461">
    <property type="entry name" value="SERINE PROTEASE INHIBITOR, SERPIN"/>
    <property type="match status" value="1"/>
</dbReference>
<dbReference type="AlphaFoldDB" id="A0A0R3RK10"/>
<proteinExistence type="inferred from homology"/>
<evidence type="ECO:0000256" key="1">
    <source>
        <dbReference type="ARBA" id="ARBA00009500"/>
    </source>
</evidence>
<name>A0A0R3RK10_9BILA</name>
<reference evidence="5" key="1">
    <citation type="submission" date="2017-02" db="UniProtKB">
        <authorList>
            <consortium name="WormBaseParasite"/>
        </authorList>
    </citation>
    <scope>IDENTIFICATION</scope>
</reference>
<dbReference type="GO" id="GO:0004867">
    <property type="term" value="F:serine-type endopeptidase inhibitor activity"/>
    <property type="evidence" value="ECO:0007669"/>
    <property type="project" value="InterPro"/>
</dbReference>
<dbReference type="Pfam" id="PF00079">
    <property type="entry name" value="Serpin"/>
    <property type="match status" value="1"/>
</dbReference>
<dbReference type="PANTHER" id="PTHR11461:SF211">
    <property type="entry name" value="GH10112P-RELATED"/>
    <property type="match status" value="1"/>
</dbReference>
<dbReference type="InterPro" id="IPR042178">
    <property type="entry name" value="Serpin_sf_1"/>
</dbReference>
<dbReference type="InterPro" id="IPR023795">
    <property type="entry name" value="Serpin_CS"/>
</dbReference>
<dbReference type="GO" id="GO:0005615">
    <property type="term" value="C:extracellular space"/>
    <property type="evidence" value="ECO:0007669"/>
    <property type="project" value="InterPro"/>
</dbReference>
<evidence type="ECO:0000256" key="2">
    <source>
        <dbReference type="RuleBase" id="RU000411"/>
    </source>
</evidence>
<dbReference type="InterPro" id="IPR023796">
    <property type="entry name" value="Serpin_dom"/>
</dbReference>
<organism evidence="4 5">
    <name type="scientific">Elaeophora elaphi</name>
    <dbReference type="NCBI Taxonomy" id="1147741"/>
    <lineage>
        <taxon>Eukaryota</taxon>
        <taxon>Metazoa</taxon>
        <taxon>Ecdysozoa</taxon>
        <taxon>Nematoda</taxon>
        <taxon>Chromadorea</taxon>
        <taxon>Rhabditida</taxon>
        <taxon>Spirurina</taxon>
        <taxon>Spiruromorpha</taxon>
        <taxon>Filarioidea</taxon>
        <taxon>Onchocercidae</taxon>
        <taxon>Elaeophora</taxon>
    </lineage>
</organism>
<sequence>MCVGKLRISKGLIFLVSLTDHAHFDLAVTLIKETSRGGGSMILSPASISTALYMVYLAANGETRQELWRVLGRNARKIEIQRHFGKLLANIDDARSSSYTLNIANRLYVRRGFSIQPSFLSIIQFHFGETLHYFTYEQRDQFAQEINNWVSIKTNNRIRKLMVTAKVNSETEMLVFNIIYFQGIWKKPFISEHTQNDIFHISQSETKKMPMMLLRAELPYYEDHLVRVVKLPYVGDEVEMVIILPKILFNLPKIQEMITGKDLINYVYNATRINVELKLPKFGLEAELNLEDALRKLGVADIFSENANFRGLSNNPISVSNIIHKASFEVNEQGTGIMTTSTKFNHSRNLIPTAYSFQHSVIFNANQPFMYFVVKNLKTILYAGQCGRFCYF</sequence>
<evidence type="ECO:0000313" key="5">
    <source>
        <dbReference type="WBParaSite" id="EEL_0000181901-mRNA-1"/>
    </source>
</evidence>
<dbReference type="CDD" id="cd00172">
    <property type="entry name" value="serpin"/>
    <property type="match status" value="1"/>
</dbReference>